<evidence type="ECO:0000259" key="6">
    <source>
        <dbReference type="PROSITE" id="PS51352"/>
    </source>
</evidence>
<dbReference type="STRING" id="1298598.JCM21714_457"/>
<reference evidence="7 8" key="1">
    <citation type="journal article" date="2014" name="Genome Announc.">
        <title>Draft Genome Sequence of the Boron-Tolerant and Moderately Halotolerant Bacterium Gracilibacillus boraciitolerans JCM 21714T.</title>
        <authorList>
            <person name="Ahmed I."/>
            <person name="Oshima K."/>
            <person name="Suda W."/>
            <person name="Kitamura K."/>
            <person name="Iida T."/>
            <person name="Ohmori Y."/>
            <person name="Fujiwara T."/>
            <person name="Hattori M."/>
            <person name="Ohkuma M."/>
        </authorList>
    </citation>
    <scope>NUCLEOTIDE SEQUENCE [LARGE SCALE GENOMIC DNA]</scope>
    <source>
        <strain evidence="7 8">JCM 21714</strain>
    </source>
</reference>
<dbReference type="EMBL" id="BAVS01000001">
    <property type="protein sequence ID" value="GAE91507.1"/>
    <property type="molecule type" value="Genomic_DNA"/>
</dbReference>
<gene>
    <name evidence="7" type="ORF">JCM21714_457</name>
</gene>
<dbReference type="InterPro" id="IPR013766">
    <property type="entry name" value="Thioredoxin_domain"/>
</dbReference>
<dbReference type="Gene3D" id="3.40.30.10">
    <property type="entry name" value="Glutaredoxin"/>
    <property type="match status" value="1"/>
</dbReference>
<dbReference type="InterPro" id="IPR050553">
    <property type="entry name" value="Thioredoxin_ResA/DsbE_sf"/>
</dbReference>
<accession>W4VE85</accession>
<comment type="caution">
    <text evidence="7">The sequence shown here is derived from an EMBL/GenBank/DDBJ whole genome shotgun (WGS) entry which is preliminary data.</text>
</comment>
<dbReference type="PANTHER" id="PTHR42852:SF6">
    <property type="entry name" value="THIOL:DISULFIDE INTERCHANGE PROTEIN DSBE"/>
    <property type="match status" value="1"/>
</dbReference>
<evidence type="ECO:0000313" key="7">
    <source>
        <dbReference type="EMBL" id="GAE91507.1"/>
    </source>
</evidence>
<dbReference type="PROSITE" id="PS51352">
    <property type="entry name" value="THIOREDOXIN_2"/>
    <property type="match status" value="1"/>
</dbReference>
<dbReference type="InterPro" id="IPR000866">
    <property type="entry name" value="AhpC/TSA"/>
</dbReference>
<dbReference type="PROSITE" id="PS00194">
    <property type="entry name" value="THIOREDOXIN_1"/>
    <property type="match status" value="1"/>
</dbReference>
<evidence type="ECO:0000313" key="8">
    <source>
        <dbReference type="Proteomes" id="UP000019102"/>
    </source>
</evidence>
<dbReference type="PANTHER" id="PTHR42852">
    <property type="entry name" value="THIOL:DISULFIDE INTERCHANGE PROTEIN DSBE"/>
    <property type="match status" value="1"/>
</dbReference>
<dbReference type="Proteomes" id="UP000019102">
    <property type="component" value="Unassembled WGS sequence"/>
</dbReference>
<evidence type="ECO:0000256" key="3">
    <source>
        <dbReference type="ARBA" id="ARBA00022968"/>
    </source>
</evidence>
<dbReference type="RefSeq" id="WP_052000326.1">
    <property type="nucleotide sequence ID" value="NZ_BAVS01000001.1"/>
</dbReference>
<evidence type="ECO:0000256" key="1">
    <source>
        <dbReference type="ARBA" id="ARBA00004196"/>
    </source>
</evidence>
<evidence type="ECO:0000256" key="4">
    <source>
        <dbReference type="ARBA" id="ARBA00023157"/>
    </source>
</evidence>
<evidence type="ECO:0000256" key="5">
    <source>
        <dbReference type="ARBA" id="ARBA00023284"/>
    </source>
</evidence>
<keyword evidence="8" id="KW-1185">Reference proteome</keyword>
<dbReference type="eggNOG" id="COG0526">
    <property type="taxonomic scope" value="Bacteria"/>
</dbReference>
<comment type="subcellular location">
    <subcellularLocation>
        <location evidence="1">Cell envelope</location>
    </subcellularLocation>
</comment>
<keyword evidence="3" id="KW-0812">Transmembrane</keyword>
<feature type="domain" description="Thioredoxin" evidence="6">
    <location>
        <begin position="57"/>
        <end position="198"/>
    </location>
</feature>
<keyword evidence="2" id="KW-0201">Cytochrome c-type biogenesis</keyword>
<dbReference type="GO" id="GO:0016491">
    <property type="term" value="F:oxidoreductase activity"/>
    <property type="evidence" value="ECO:0007669"/>
    <property type="project" value="InterPro"/>
</dbReference>
<dbReference type="InterPro" id="IPR036249">
    <property type="entry name" value="Thioredoxin-like_sf"/>
</dbReference>
<dbReference type="GO" id="GO:0030313">
    <property type="term" value="C:cell envelope"/>
    <property type="evidence" value="ECO:0007669"/>
    <property type="project" value="UniProtKB-SubCell"/>
</dbReference>
<proteinExistence type="predicted"/>
<dbReference type="AlphaFoldDB" id="W4VE85"/>
<sequence>MWKNTFSLAVVFILIVLVFVMNFTPIGEKQAEPNIIDVSGDTSVDGVAITAPNVKQLQEGEIAPNFILSTLNGKKIEALNQSQEYIFLNFWATWCPPCVEEMPNLQTFQDNHPERVKILAVNVTETEPTIKKIRTFVDNGSFTFTILLDKDNTIYERYSIINMPTSFMIRTSDKKVMKRINGAVTLEQMEQLLKEFNS</sequence>
<organism evidence="7 8">
    <name type="scientific">Gracilibacillus boraciitolerans JCM 21714</name>
    <dbReference type="NCBI Taxonomy" id="1298598"/>
    <lineage>
        <taxon>Bacteria</taxon>
        <taxon>Bacillati</taxon>
        <taxon>Bacillota</taxon>
        <taxon>Bacilli</taxon>
        <taxon>Bacillales</taxon>
        <taxon>Bacillaceae</taxon>
        <taxon>Gracilibacillus</taxon>
    </lineage>
</organism>
<protein>
    <submittedName>
        <fullName evidence="7">Cytochrome c-type biogenesis protein CcmG/DsbE</fullName>
    </submittedName>
</protein>
<dbReference type="OrthoDB" id="25753at2"/>
<evidence type="ECO:0000256" key="2">
    <source>
        <dbReference type="ARBA" id="ARBA00022748"/>
    </source>
</evidence>
<dbReference type="GO" id="GO:0016209">
    <property type="term" value="F:antioxidant activity"/>
    <property type="evidence" value="ECO:0007669"/>
    <property type="project" value="InterPro"/>
</dbReference>
<keyword evidence="3" id="KW-0735">Signal-anchor</keyword>
<name>W4VE85_9BACI</name>
<dbReference type="SUPFAM" id="SSF52833">
    <property type="entry name" value="Thioredoxin-like"/>
    <property type="match status" value="1"/>
</dbReference>
<keyword evidence="4" id="KW-1015">Disulfide bond</keyword>
<keyword evidence="5" id="KW-0676">Redox-active center</keyword>
<dbReference type="Pfam" id="PF00578">
    <property type="entry name" value="AhpC-TSA"/>
    <property type="match status" value="1"/>
</dbReference>
<dbReference type="CDD" id="cd02966">
    <property type="entry name" value="TlpA_like_family"/>
    <property type="match status" value="1"/>
</dbReference>
<dbReference type="GO" id="GO:0017004">
    <property type="term" value="P:cytochrome complex assembly"/>
    <property type="evidence" value="ECO:0007669"/>
    <property type="project" value="UniProtKB-KW"/>
</dbReference>
<dbReference type="InterPro" id="IPR017937">
    <property type="entry name" value="Thioredoxin_CS"/>
</dbReference>